<feature type="domain" description="Protein kinase" evidence="4">
    <location>
        <begin position="1"/>
        <end position="215"/>
    </location>
</feature>
<feature type="compositionally biased region" description="Polar residues" evidence="3">
    <location>
        <begin position="557"/>
        <end position="573"/>
    </location>
</feature>
<feature type="compositionally biased region" description="Polar residues" evidence="3">
    <location>
        <begin position="644"/>
        <end position="658"/>
    </location>
</feature>
<keyword evidence="5" id="KW-0418">Kinase</keyword>
<feature type="region of interest" description="Disordered" evidence="3">
    <location>
        <begin position="557"/>
        <end position="678"/>
    </location>
</feature>
<gene>
    <name evidence="5" type="primary">CDKL5</name>
    <name evidence="5" type="ORF">L345_11333</name>
</gene>
<feature type="region of interest" description="Disordered" evidence="3">
    <location>
        <begin position="711"/>
        <end position="736"/>
    </location>
</feature>
<dbReference type="PANTHER" id="PTHR24055">
    <property type="entry name" value="MITOGEN-ACTIVATED PROTEIN KINASE"/>
    <property type="match status" value="1"/>
</dbReference>
<evidence type="ECO:0000313" key="5">
    <source>
        <dbReference type="EMBL" id="ETE62911.1"/>
    </source>
</evidence>
<dbReference type="OrthoDB" id="9929178at2759"/>
<feature type="compositionally biased region" description="Basic and acidic residues" evidence="3">
    <location>
        <begin position="320"/>
        <end position="330"/>
    </location>
</feature>
<feature type="compositionally biased region" description="Polar residues" evidence="3">
    <location>
        <begin position="280"/>
        <end position="315"/>
    </location>
</feature>
<feature type="compositionally biased region" description="Low complexity" evidence="3">
    <location>
        <begin position="748"/>
        <end position="759"/>
    </location>
</feature>
<feature type="compositionally biased region" description="Polar residues" evidence="3">
    <location>
        <begin position="421"/>
        <end position="441"/>
    </location>
</feature>
<feature type="compositionally biased region" description="Polar residues" evidence="3">
    <location>
        <begin position="781"/>
        <end position="798"/>
    </location>
</feature>
<feature type="compositionally biased region" description="Polar residues" evidence="3">
    <location>
        <begin position="818"/>
        <end position="852"/>
    </location>
</feature>
<dbReference type="Proteomes" id="UP000018936">
    <property type="component" value="Unassembled WGS sequence"/>
</dbReference>
<dbReference type="InterPro" id="IPR000719">
    <property type="entry name" value="Prot_kinase_dom"/>
</dbReference>
<keyword evidence="1" id="KW-0547">Nucleotide-binding</keyword>
<feature type="region of interest" description="Disordered" evidence="3">
    <location>
        <begin position="216"/>
        <end position="268"/>
    </location>
</feature>
<dbReference type="InterPro" id="IPR011009">
    <property type="entry name" value="Kinase-like_dom_sf"/>
</dbReference>
<name>V8NLQ6_OPHHA</name>
<evidence type="ECO:0000256" key="2">
    <source>
        <dbReference type="ARBA" id="ARBA00022840"/>
    </source>
</evidence>
<dbReference type="Pfam" id="PF00069">
    <property type="entry name" value="Pkinase"/>
    <property type="match status" value="2"/>
</dbReference>
<feature type="region of interest" description="Disordered" evidence="3">
    <location>
        <begin position="748"/>
        <end position="862"/>
    </location>
</feature>
<dbReference type="PROSITE" id="PS50011">
    <property type="entry name" value="PROTEIN_KINASE_DOM"/>
    <property type="match status" value="1"/>
</dbReference>
<comment type="caution">
    <text evidence="5">The sequence shown here is derived from an EMBL/GenBank/DDBJ whole genome shotgun (WGS) entry which is preliminary data.</text>
</comment>
<keyword evidence="5" id="KW-0808">Transferase</keyword>
<feature type="region of interest" description="Disordered" evidence="3">
    <location>
        <begin position="381"/>
        <end position="545"/>
    </location>
</feature>
<accession>V8NLQ6</accession>
<evidence type="ECO:0000256" key="1">
    <source>
        <dbReference type="ARBA" id="ARBA00022741"/>
    </source>
</evidence>
<feature type="compositionally biased region" description="Polar residues" evidence="3">
    <location>
        <begin position="237"/>
        <end position="254"/>
    </location>
</feature>
<proteinExistence type="predicted"/>
<feature type="compositionally biased region" description="Basic and acidic residues" evidence="3">
    <location>
        <begin position="718"/>
        <end position="728"/>
    </location>
</feature>
<reference evidence="5 6" key="1">
    <citation type="journal article" date="2013" name="Proc. Natl. Acad. Sci. U.S.A.">
        <title>The king cobra genome reveals dynamic gene evolution and adaptation in the snake venom system.</title>
        <authorList>
            <person name="Vonk F.J."/>
            <person name="Casewell N.R."/>
            <person name="Henkel C.V."/>
            <person name="Heimberg A.M."/>
            <person name="Jansen H.J."/>
            <person name="McCleary R.J."/>
            <person name="Kerkkamp H.M."/>
            <person name="Vos R.A."/>
            <person name="Guerreiro I."/>
            <person name="Calvete J.J."/>
            <person name="Wuster W."/>
            <person name="Woods A.E."/>
            <person name="Logan J.M."/>
            <person name="Harrison R.A."/>
            <person name="Castoe T.A."/>
            <person name="de Koning A.P."/>
            <person name="Pollock D.D."/>
            <person name="Yandell M."/>
            <person name="Calderon D."/>
            <person name="Renjifo C."/>
            <person name="Currier R.B."/>
            <person name="Salgado D."/>
            <person name="Pla D."/>
            <person name="Sanz L."/>
            <person name="Hyder A.S."/>
            <person name="Ribeiro J.M."/>
            <person name="Arntzen J.W."/>
            <person name="van den Thillart G.E."/>
            <person name="Boetzer M."/>
            <person name="Pirovano W."/>
            <person name="Dirks R.P."/>
            <person name="Spaink H.P."/>
            <person name="Duboule D."/>
            <person name="McGlinn E."/>
            <person name="Kini R.M."/>
            <person name="Richardson M.K."/>
        </authorList>
    </citation>
    <scope>NUCLEOTIDE SEQUENCE</scope>
    <source>
        <tissue evidence="5">Blood</tissue>
    </source>
</reference>
<organism evidence="5 6">
    <name type="scientific">Ophiophagus hannah</name>
    <name type="common">King cobra</name>
    <name type="synonym">Naja hannah</name>
    <dbReference type="NCBI Taxonomy" id="8665"/>
    <lineage>
        <taxon>Eukaryota</taxon>
        <taxon>Metazoa</taxon>
        <taxon>Chordata</taxon>
        <taxon>Craniata</taxon>
        <taxon>Vertebrata</taxon>
        <taxon>Euteleostomi</taxon>
        <taxon>Lepidosauria</taxon>
        <taxon>Squamata</taxon>
        <taxon>Bifurcata</taxon>
        <taxon>Unidentata</taxon>
        <taxon>Episquamata</taxon>
        <taxon>Toxicofera</taxon>
        <taxon>Serpentes</taxon>
        <taxon>Colubroidea</taxon>
        <taxon>Elapidae</taxon>
        <taxon>Elapinae</taxon>
        <taxon>Ophiophagus</taxon>
    </lineage>
</organism>
<dbReference type="Gene3D" id="1.10.510.10">
    <property type="entry name" value="Transferase(Phosphotransferase) domain 1"/>
    <property type="match status" value="1"/>
</dbReference>
<dbReference type="AlphaFoldDB" id="V8NLQ6"/>
<evidence type="ECO:0000259" key="4">
    <source>
        <dbReference type="PROSITE" id="PS50011"/>
    </source>
</evidence>
<feature type="compositionally biased region" description="Basic and acidic residues" evidence="3">
    <location>
        <begin position="462"/>
        <end position="472"/>
    </location>
</feature>
<feature type="non-terminal residue" evidence="5">
    <location>
        <position position="862"/>
    </location>
</feature>
<dbReference type="EMBL" id="AZIM01003005">
    <property type="protein sequence ID" value="ETE62911.1"/>
    <property type="molecule type" value="Genomic_DNA"/>
</dbReference>
<evidence type="ECO:0000313" key="6">
    <source>
        <dbReference type="Proteomes" id="UP000018936"/>
    </source>
</evidence>
<dbReference type="SUPFAM" id="SSF56112">
    <property type="entry name" value="Protein kinase-like (PK-like)"/>
    <property type="match status" value="1"/>
</dbReference>
<keyword evidence="2" id="KW-0067">ATP-binding</keyword>
<feature type="compositionally biased region" description="Basic and acidic residues" evidence="3">
    <location>
        <begin position="479"/>
        <end position="491"/>
    </location>
</feature>
<keyword evidence="6" id="KW-1185">Reference proteome</keyword>
<protein>
    <submittedName>
        <fullName evidence="5">Cyclin-dependent kinase-like 5</fullName>
    </submittedName>
</protein>
<evidence type="ECO:0000256" key="3">
    <source>
        <dbReference type="SAM" id="MobiDB-lite"/>
    </source>
</evidence>
<feature type="compositionally biased region" description="Basic and acidic residues" evidence="3">
    <location>
        <begin position="574"/>
        <end position="603"/>
    </location>
</feature>
<dbReference type="InterPro" id="IPR050117">
    <property type="entry name" value="MAPK"/>
</dbReference>
<dbReference type="GO" id="GO:0005524">
    <property type="term" value="F:ATP binding"/>
    <property type="evidence" value="ECO:0007669"/>
    <property type="project" value="UniProtKB-KW"/>
</dbReference>
<feature type="region of interest" description="Disordered" evidence="3">
    <location>
        <begin position="280"/>
        <end position="368"/>
    </location>
</feature>
<feature type="compositionally biased region" description="Basic and acidic residues" evidence="3">
    <location>
        <begin position="662"/>
        <end position="678"/>
    </location>
</feature>
<dbReference type="SMART" id="SM00220">
    <property type="entry name" value="S_TKc"/>
    <property type="match status" value="1"/>
</dbReference>
<sequence length="862" mass="96807">MLRTLKQENIVELKEAFRRRGKLYLVFEYVEKNMLELLEEMPNGVPPEKVKSYIYQLIKAIHWCHKNDIVHRGFARNLSEGSNANYTEYVATRWYRSPELLLGAPYGKSVDMWSVGCILGELSDGQPLFPGESEIDQLFTIQKVLGPLPAEQMKLFYSNPRFHGLRFPAVNHPQSLERRYLGILSGVLLDLMKNLLKLDPADRYLTEQCLNHPSFQTQRMLDRSPSRSTKRKPYHGDSNTLSSRNQSGKGTTVQSHHRSNSKELQNMGLQREDALSTNESFLNGNLPVTSHSPMLSKKTNIPPSSGNKDLANNNIPHLLSPKEVKTKTEFDFNSEAKTSDGPGTKYLKSNSRSQHNRHSFMEGSQNKTGTLQLGERHSRHSYIDTIPQSSKSPSYRTKSKNHGALTDSKSVGNLSEARIQVSESNSTRYFPSSCLDLNSPTTPTPPRHADNRTLLSPSGRNNRSDGTLESRRPSTRHSKTMEELKLPDHMDGSQLHSASAPHESFSYGLGYTSPFSSQQRPHRHSMYVSRDRVRTKGSEGGLSVGQGMAARANSLQLLSPQVQHKSLTRSVGSSREDCTEDSNRGGTYRDQHPDDGTSTKENRLLYNDSVPRRVGSFYRVPSPRPEGTFLDNSASNRIPALPAESSSVTSHSKRQTAFDSWKSPDDTHSEQLKEKEKQSFFRAIKKKKKKSQSMPGSENQDLLAIQKAIHSSNHPASRQKDWHSEKMTEIQGHSQPLKSLRKLLHLSSSSNHSIPSESRFQPLPNQPAKTSFSEVRIHPMSQASTTSSNNLRQESQSKGRAALQIPSQMEPSWHVSPGNRSTSETSSYSDQIASKSGQNGHTYNRTNRSRMPNLNDLKETAL</sequence>
<dbReference type="GO" id="GO:0004672">
    <property type="term" value="F:protein kinase activity"/>
    <property type="evidence" value="ECO:0007669"/>
    <property type="project" value="InterPro"/>
</dbReference>
<feature type="compositionally biased region" description="Polar residues" evidence="3">
    <location>
        <begin position="386"/>
        <end position="396"/>
    </location>
</feature>
<dbReference type="Gene3D" id="3.30.200.20">
    <property type="entry name" value="Phosphorylase Kinase, domain 1"/>
    <property type="match status" value="1"/>
</dbReference>